<evidence type="ECO:0000313" key="4">
    <source>
        <dbReference type="Proteomes" id="UP000256964"/>
    </source>
</evidence>
<protein>
    <recommendedName>
        <fullName evidence="2">DUF7918 domain-containing protein</fullName>
    </recommendedName>
</protein>
<dbReference type="Proteomes" id="UP000256964">
    <property type="component" value="Unassembled WGS sequence"/>
</dbReference>
<dbReference type="InterPro" id="IPR057678">
    <property type="entry name" value="DUF7918"/>
</dbReference>
<sequence length="307" mass="34211">MRVGYCEVWLTCNGEPLPEFSSTSTDRASTCLIPSRAGESFVVRYRNHGRELVRFDLRMDGSPAGKRVCWPNKKGSTSGIRTGAETLQFFQFSSLVTTDDDDAPNLDDDGRVGVIHVSVVRISRRDRVRKPSAPGHHTSGFRSVGVVHERSKKAGSHCVSLGHARQVEPRSAVEWKMSVDPREEPLAYFTFRYRPEAVLQAEGFMPYAAVPQDRRSLDNQKSIITQVERTELGDRPPKRLKSSTGDDDTKKEVIEVIDLCCDEDDVEHSKGEDNGTEDGHAKRPATKIEHDVYPVLDGGVIDLTLSD</sequence>
<reference evidence="3 4" key="1">
    <citation type="journal article" date="2018" name="Biotechnol. Biofuels">
        <title>Integrative visual omics of the white-rot fungus Polyporus brumalis exposes the biotechnological potential of its oxidative enzymes for delignifying raw plant biomass.</title>
        <authorList>
            <person name="Miyauchi S."/>
            <person name="Rancon A."/>
            <person name="Drula E."/>
            <person name="Hage H."/>
            <person name="Chaduli D."/>
            <person name="Favel A."/>
            <person name="Grisel S."/>
            <person name="Henrissat B."/>
            <person name="Herpoel-Gimbert I."/>
            <person name="Ruiz-Duenas F.J."/>
            <person name="Chevret D."/>
            <person name="Hainaut M."/>
            <person name="Lin J."/>
            <person name="Wang M."/>
            <person name="Pangilinan J."/>
            <person name="Lipzen A."/>
            <person name="Lesage-Meessen L."/>
            <person name="Navarro D."/>
            <person name="Riley R."/>
            <person name="Grigoriev I.V."/>
            <person name="Zhou S."/>
            <person name="Raouche S."/>
            <person name="Rosso M.N."/>
        </authorList>
    </citation>
    <scope>NUCLEOTIDE SEQUENCE [LARGE SCALE GENOMIC DNA]</scope>
    <source>
        <strain evidence="3 4">BRFM 1820</strain>
    </source>
</reference>
<dbReference type="OrthoDB" id="3237202at2759"/>
<feature type="region of interest" description="Disordered" evidence="1">
    <location>
        <begin position="264"/>
        <end position="289"/>
    </location>
</feature>
<accession>A0A371CQB6</accession>
<keyword evidence="4" id="KW-1185">Reference proteome</keyword>
<evidence type="ECO:0000313" key="3">
    <source>
        <dbReference type="EMBL" id="RDX42452.1"/>
    </source>
</evidence>
<gene>
    <name evidence="3" type="ORF">OH76DRAFT_1411130</name>
</gene>
<feature type="region of interest" description="Disordered" evidence="1">
    <location>
        <begin position="228"/>
        <end position="247"/>
    </location>
</feature>
<dbReference type="PANTHER" id="PTHR36223">
    <property type="entry name" value="BETA-LACTAMASE-TYPE TRANSPEPTIDASE FOLD DOMAIN CONTAINING PROTEIN"/>
    <property type="match status" value="1"/>
</dbReference>
<name>A0A371CQB6_9APHY</name>
<feature type="domain" description="DUF7918" evidence="2">
    <location>
        <begin position="7"/>
        <end position="206"/>
    </location>
</feature>
<dbReference type="Pfam" id="PF25534">
    <property type="entry name" value="DUF7918"/>
    <property type="match status" value="1"/>
</dbReference>
<evidence type="ECO:0000259" key="2">
    <source>
        <dbReference type="Pfam" id="PF25534"/>
    </source>
</evidence>
<dbReference type="AlphaFoldDB" id="A0A371CQB6"/>
<dbReference type="EMBL" id="KZ857484">
    <property type="protein sequence ID" value="RDX42452.1"/>
    <property type="molecule type" value="Genomic_DNA"/>
</dbReference>
<organism evidence="3 4">
    <name type="scientific">Lentinus brumalis</name>
    <dbReference type="NCBI Taxonomy" id="2498619"/>
    <lineage>
        <taxon>Eukaryota</taxon>
        <taxon>Fungi</taxon>
        <taxon>Dikarya</taxon>
        <taxon>Basidiomycota</taxon>
        <taxon>Agaricomycotina</taxon>
        <taxon>Agaricomycetes</taxon>
        <taxon>Polyporales</taxon>
        <taxon>Polyporaceae</taxon>
        <taxon>Lentinus</taxon>
    </lineage>
</organism>
<dbReference type="PANTHER" id="PTHR36223:SF1">
    <property type="entry name" value="TRANSCRIPTION ELONGATION FACTOR EAF N-TERMINAL DOMAIN-CONTAINING PROTEIN"/>
    <property type="match status" value="1"/>
</dbReference>
<feature type="compositionally biased region" description="Basic and acidic residues" evidence="1">
    <location>
        <begin position="267"/>
        <end position="289"/>
    </location>
</feature>
<proteinExistence type="predicted"/>
<evidence type="ECO:0000256" key="1">
    <source>
        <dbReference type="SAM" id="MobiDB-lite"/>
    </source>
</evidence>
<dbReference type="STRING" id="139420.A0A371CQB6"/>
<feature type="compositionally biased region" description="Basic and acidic residues" evidence="1">
    <location>
        <begin position="228"/>
        <end position="237"/>
    </location>
</feature>